<protein>
    <submittedName>
        <fullName evidence="1">Uncharacterized protein</fullName>
    </submittedName>
</protein>
<evidence type="ECO:0000313" key="2">
    <source>
        <dbReference type="Proteomes" id="UP001054837"/>
    </source>
</evidence>
<proteinExistence type="predicted"/>
<dbReference type="EMBL" id="BPLQ01007602">
    <property type="protein sequence ID" value="GIY31076.1"/>
    <property type="molecule type" value="Genomic_DNA"/>
</dbReference>
<organism evidence="1 2">
    <name type="scientific">Caerostris darwini</name>
    <dbReference type="NCBI Taxonomy" id="1538125"/>
    <lineage>
        <taxon>Eukaryota</taxon>
        <taxon>Metazoa</taxon>
        <taxon>Ecdysozoa</taxon>
        <taxon>Arthropoda</taxon>
        <taxon>Chelicerata</taxon>
        <taxon>Arachnida</taxon>
        <taxon>Araneae</taxon>
        <taxon>Araneomorphae</taxon>
        <taxon>Entelegynae</taxon>
        <taxon>Araneoidea</taxon>
        <taxon>Araneidae</taxon>
        <taxon>Caerostris</taxon>
    </lineage>
</organism>
<gene>
    <name evidence="1" type="ORF">CDAR_197761</name>
</gene>
<evidence type="ECO:0000313" key="1">
    <source>
        <dbReference type="EMBL" id="GIY31076.1"/>
    </source>
</evidence>
<dbReference type="Proteomes" id="UP001054837">
    <property type="component" value="Unassembled WGS sequence"/>
</dbReference>
<dbReference type="AlphaFoldDB" id="A0AAV4SEG3"/>
<reference evidence="1 2" key="1">
    <citation type="submission" date="2021-06" db="EMBL/GenBank/DDBJ databases">
        <title>Caerostris darwini draft genome.</title>
        <authorList>
            <person name="Kono N."/>
            <person name="Arakawa K."/>
        </authorList>
    </citation>
    <scope>NUCLEOTIDE SEQUENCE [LARGE SCALE GENOMIC DNA]</scope>
</reference>
<accession>A0AAV4SEG3</accession>
<comment type="caution">
    <text evidence="1">The sequence shown here is derived from an EMBL/GenBank/DDBJ whole genome shotgun (WGS) entry which is preliminary data.</text>
</comment>
<name>A0AAV4SEG3_9ARAC</name>
<keyword evidence="2" id="KW-1185">Reference proteome</keyword>
<sequence length="105" mass="11916">MSLGGEKEIVGGTFLSAFFSERTVNWRKPSYSLKSALNWYSQGREKPFDLIDNERIRLSTKGTEWGPPVGKCFLSPLVDSPQRSLQVLHVKVWFKRSNGVQSLLV</sequence>